<dbReference type="InterPro" id="IPR036390">
    <property type="entry name" value="WH_DNA-bd_sf"/>
</dbReference>
<dbReference type="InterPro" id="IPR002182">
    <property type="entry name" value="NB-ARC"/>
</dbReference>
<keyword evidence="2" id="KW-0677">Repeat</keyword>
<evidence type="ECO:0000256" key="3">
    <source>
        <dbReference type="ARBA" id="ARBA00022821"/>
    </source>
</evidence>
<accession>A0A9D4XP11</accession>
<dbReference type="InterPro" id="IPR027417">
    <property type="entry name" value="P-loop_NTPase"/>
</dbReference>
<organism evidence="7 8">
    <name type="scientific">Pisum sativum</name>
    <name type="common">Garden pea</name>
    <name type="synonym">Lathyrus oleraceus</name>
    <dbReference type="NCBI Taxonomy" id="3888"/>
    <lineage>
        <taxon>Eukaryota</taxon>
        <taxon>Viridiplantae</taxon>
        <taxon>Streptophyta</taxon>
        <taxon>Embryophyta</taxon>
        <taxon>Tracheophyta</taxon>
        <taxon>Spermatophyta</taxon>
        <taxon>Magnoliopsida</taxon>
        <taxon>eudicotyledons</taxon>
        <taxon>Gunneridae</taxon>
        <taxon>Pentapetalae</taxon>
        <taxon>rosids</taxon>
        <taxon>fabids</taxon>
        <taxon>Fabales</taxon>
        <taxon>Fabaceae</taxon>
        <taxon>Papilionoideae</taxon>
        <taxon>50 kb inversion clade</taxon>
        <taxon>NPAAA clade</taxon>
        <taxon>Hologalegina</taxon>
        <taxon>IRL clade</taxon>
        <taxon>Fabeae</taxon>
        <taxon>Lathyrus</taxon>
    </lineage>
</organism>
<keyword evidence="4" id="KW-0520">NAD</keyword>
<evidence type="ECO:0000313" key="8">
    <source>
        <dbReference type="Proteomes" id="UP001058974"/>
    </source>
</evidence>
<evidence type="ECO:0000256" key="1">
    <source>
        <dbReference type="ARBA" id="ARBA00022614"/>
    </source>
</evidence>
<dbReference type="InterPro" id="IPR000157">
    <property type="entry name" value="TIR_dom"/>
</dbReference>
<dbReference type="InterPro" id="IPR032675">
    <property type="entry name" value="LRR_dom_sf"/>
</dbReference>
<dbReference type="SMART" id="SM00255">
    <property type="entry name" value="TIR"/>
    <property type="match status" value="1"/>
</dbReference>
<dbReference type="InterPro" id="IPR035897">
    <property type="entry name" value="Toll_tir_struct_dom_sf"/>
</dbReference>
<protein>
    <recommendedName>
        <fullName evidence="6">TIR domain-containing protein</fullName>
    </recommendedName>
</protein>
<feature type="domain" description="TIR" evidence="6">
    <location>
        <begin position="59"/>
        <end position="223"/>
    </location>
</feature>
<keyword evidence="5" id="KW-0472">Membrane</keyword>
<proteinExistence type="predicted"/>
<reference evidence="7 8" key="1">
    <citation type="journal article" date="2022" name="Nat. Genet.">
        <title>Improved pea reference genome and pan-genome highlight genomic features and evolutionary characteristics.</title>
        <authorList>
            <person name="Yang T."/>
            <person name="Liu R."/>
            <person name="Luo Y."/>
            <person name="Hu S."/>
            <person name="Wang D."/>
            <person name="Wang C."/>
            <person name="Pandey M.K."/>
            <person name="Ge S."/>
            <person name="Xu Q."/>
            <person name="Li N."/>
            <person name="Li G."/>
            <person name="Huang Y."/>
            <person name="Saxena R.K."/>
            <person name="Ji Y."/>
            <person name="Li M."/>
            <person name="Yan X."/>
            <person name="He Y."/>
            <person name="Liu Y."/>
            <person name="Wang X."/>
            <person name="Xiang C."/>
            <person name="Varshney R.K."/>
            <person name="Ding H."/>
            <person name="Gao S."/>
            <person name="Zong X."/>
        </authorList>
    </citation>
    <scope>NUCLEOTIDE SEQUENCE [LARGE SCALE GENOMIC DNA]</scope>
    <source>
        <strain evidence="7 8">cv. Zhongwan 6</strain>
    </source>
</reference>
<evidence type="ECO:0000256" key="4">
    <source>
        <dbReference type="ARBA" id="ARBA00023027"/>
    </source>
</evidence>
<sequence length="1099" mass="126210">QQVKSFEEIDIKDKERFIMHVISIFFVSLIFTLTLKAEATNTNSSYPLTFQSFHVPQIQQRDVFISFRGPGIRHGFLAHLVEALSQKKITFFIDNKLIKGDEIAESLVQAIETSSISLVIFSENYASSSWCLDELVKIVECREKKGQVLFPVFYKVDPTIVRHQNGTYGIHFDEHEMKYNSNKVQRWRYALKKAADVNGFHSSNYLNDAELIKEIVKNVLKRLDQVRQFSSKQLVGIGKQISQVESLLQLDSQDVRVIGIWGMNGIGKTTIAQVIYDMLYSDYEGSYFKAEVRKEWKTHGHVYLKKDLFSTLLGEQDLKIDTQHGLPYFVERRLRRMKVLVVLDDVNDPQQLETLIGNLDWFGKGSRIIVTTGDKQVLAKMVAANDIYEVKALNSDDSLSLFNLHAFEQNQTYEMEYYDLSKKIVKYANGIPLVLTILGQHLHGQDKSIWKSKLKKLKKAPVKKVHDIIKMSYNDLDRHEQRILLDIGCFLDGLHLKVDDINLLLNDRSDSMGFELERLKNKALITISPDDVVSMHNIIQETAWEIVREESDNDPGHQSHLIDPSDIYEVLENNKGSKAIRSIATDLSITKDLKLNPDVFSMMNKLQYLDIYSKGYYYAFLQFPRNLYLPQGLESLPNELKYLRWAYYPLESLPSKFTAENLVVLNLQCSQVKKLWHEEKDAVNLKELVLSLSSNLVELPDLSRAKNLATIDLRACVRLTSIHPSVFSLNKLEKLDLGGCFSLTSLKSNIHLSSLRYLSLAGCIALEEFSVTSKEMVYLNLEFTGIRKLPSSIGVQKKLEKLLLSHSYIENLPKSIRHLSMLRRLELRNCWNLRSLPRLPLSLITLDASGCVSLENVTFPSTSLQMLKENKTRVAFWNCLKLDQHSLKEIELNAQINMMKLAHKQISTSSNDHDYDAQGTYVYPGSSVPKWLMYRTKSDSMTINLSFVNHSSDQLAFIFCFIVPQIESQGFILRFNISVDGEDENIQVYLDRPSLGIKSDHVYLMCDQGLSRYLNSRVKHRSKFRIKVTVESRTPISGYMPVMLLRGVGVSPINSSQYHNFIQHMEIIAEGPTYLPGRVIYVLFTIYIGLLIKIIFQWF</sequence>
<dbReference type="PANTHER" id="PTHR11017:SF398">
    <property type="entry name" value="RESISTANCE PROTEIN (TIR-NBS-LRR CLASS), PUTATIVE-RELATED"/>
    <property type="match status" value="1"/>
</dbReference>
<dbReference type="PANTHER" id="PTHR11017">
    <property type="entry name" value="LEUCINE-RICH REPEAT-CONTAINING PROTEIN"/>
    <property type="match status" value="1"/>
</dbReference>
<dbReference type="InterPro" id="IPR042197">
    <property type="entry name" value="Apaf_helical"/>
</dbReference>
<evidence type="ECO:0000313" key="7">
    <source>
        <dbReference type="EMBL" id="KAI5422425.1"/>
    </source>
</evidence>
<gene>
    <name evidence="7" type="ORF">KIW84_045759</name>
</gene>
<evidence type="ECO:0000256" key="2">
    <source>
        <dbReference type="ARBA" id="ARBA00022737"/>
    </source>
</evidence>
<dbReference type="InterPro" id="IPR058192">
    <property type="entry name" value="WHD_ROQ1-like"/>
</dbReference>
<evidence type="ECO:0000256" key="5">
    <source>
        <dbReference type="SAM" id="Phobius"/>
    </source>
</evidence>
<dbReference type="FunFam" id="3.40.50.10140:FF:000007">
    <property type="entry name" value="Disease resistance protein (TIR-NBS-LRR class)"/>
    <property type="match status" value="1"/>
</dbReference>
<dbReference type="SUPFAM" id="SSF52540">
    <property type="entry name" value="P-loop containing nucleoside triphosphate hydrolases"/>
    <property type="match status" value="1"/>
</dbReference>
<feature type="transmembrane region" description="Helical" evidence="5">
    <location>
        <begin position="1079"/>
        <end position="1096"/>
    </location>
</feature>
<dbReference type="GO" id="GO:0007165">
    <property type="term" value="P:signal transduction"/>
    <property type="evidence" value="ECO:0007669"/>
    <property type="project" value="InterPro"/>
</dbReference>
<dbReference type="Gene3D" id="3.80.10.10">
    <property type="entry name" value="Ribonuclease Inhibitor"/>
    <property type="match status" value="2"/>
</dbReference>
<keyword evidence="5" id="KW-1133">Transmembrane helix</keyword>
<dbReference type="GO" id="GO:0043531">
    <property type="term" value="F:ADP binding"/>
    <property type="evidence" value="ECO:0007669"/>
    <property type="project" value="InterPro"/>
</dbReference>
<feature type="non-terminal residue" evidence="7">
    <location>
        <position position="1"/>
    </location>
</feature>
<dbReference type="SUPFAM" id="SSF46785">
    <property type="entry name" value="Winged helix' DNA-binding domain"/>
    <property type="match status" value="1"/>
</dbReference>
<dbReference type="Gene3D" id="1.10.8.430">
    <property type="entry name" value="Helical domain of apoptotic protease-activating factors"/>
    <property type="match status" value="1"/>
</dbReference>
<dbReference type="SUPFAM" id="SSF52200">
    <property type="entry name" value="Toll/Interleukin receptor TIR domain"/>
    <property type="match status" value="1"/>
</dbReference>
<dbReference type="Pfam" id="PF23282">
    <property type="entry name" value="WHD_ROQ1"/>
    <property type="match status" value="1"/>
</dbReference>
<comment type="caution">
    <text evidence="7">The sequence shown here is derived from an EMBL/GenBank/DDBJ whole genome shotgun (WGS) entry which is preliminary data.</text>
</comment>
<keyword evidence="8" id="KW-1185">Reference proteome</keyword>
<feature type="transmembrane region" description="Helical" evidence="5">
    <location>
        <begin position="17"/>
        <end position="35"/>
    </location>
</feature>
<dbReference type="Proteomes" id="UP001058974">
    <property type="component" value="Chromosome 4"/>
</dbReference>
<dbReference type="InterPro" id="IPR044974">
    <property type="entry name" value="Disease_R_plants"/>
</dbReference>
<name>A0A9D4XP11_PEA</name>
<keyword evidence="1" id="KW-0433">Leucine-rich repeat</keyword>
<dbReference type="PRINTS" id="PR00364">
    <property type="entry name" value="DISEASERSIST"/>
</dbReference>
<keyword evidence="5" id="KW-0812">Transmembrane</keyword>
<dbReference type="Pfam" id="PF00931">
    <property type="entry name" value="NB-ARC"/>
    <property type="match status" value="1"/>
</dbReference>
<dbReference type="Gene3D" id="3.40.50.300">
    <property type="entry name" value="P-loop containing nucleotide triphosphate hydrolases"/>
    <property type="match status" value="1"/>
</dbReference>
<keyword evidence="3" id="KW-0611">Plant defense</keyword>
<dbReference type="GO" id="GO:0006952">
    <property type="term" value="P:defense response"/>
    <property type="evidence" value="ECO:0007669"/>
    <property type="project" value="UniProtKB-KW"/>
</dbReference>
<dbReference type="AlphaFoldDB" id="A0A9D4XP11"/>
<dbReference type="SUPFAM" id="SSF52058">
    <property type="entry name" value="L domain-like"/>
    <property type="match status" value="1"/>
</dbReference>
<dbReference type="Pfam" id="PF01582">
    <property type="entry name" value="TIR"/>
    <property type="match status" value="1"/>
</dbReference>
<dbReference type="Gramene" id="Psat04G0575900-T1">
    <property type="protein sequence ID" value="KAI5422425.1"/>
    <property type="gene ID" value="KIW84_045759"/>
</dbReference>
<dbReference type="PROSITE" id="PS50104">
    <property type="entry name" value="TIR"/>
    <property type="match status" value="1"/>
</dbReference>
<dbReference type="EMBL" id="JAMSHJ010000004">
    <property type="protein sequence ID" value="KAI5422425.1"/>
    <property type="molecule type" value="Genomic_DNA"/>
</dbReference>
<dbReference type="Gene3D" id="3.40.50.10140">
    <property type="entry name" value="Toll/interleukin-1 receptor homology (TIR) domain"/>
    <property type="match status" value="1"/>
</dbReference>
<evidence type="ECO:0000259" key="6">
    <source>
        <dbReference type="PROSITE" id="PS50104"/>
    </source>
</evidence>